<dbReference type="EMBL" id="LSBI01000007">
    <property type="protein sequence ID" value="OAQ85668.1"/>
    <property type="molecule type" value="Genomic_DNA"/>
</dbReference>
<dbReference type="AlphaFoldDB" id="A0A179H7D5"/>
<comment type="caution">
    <text evidence="1">The sequence shown here is derived from an EMBL/GenBank/DDBJ whole genome shotgun (WGS) entry which is preliminary data.</text>
</comment>
<dbReference type="Proteomes" id="UP000078340">
    <property type="component" value="Unassembled WGS sequence"/>
</dbReference>
<gene>
    <name evidence="1" type="ORF">VFPFJ_08057</name>
</gene>
<organism evidence="1 2">
    <name type="scientific">Purpureocillium lilacinum</name>
    <name type="common">Paecilomyces lilacinus</name>
    <dbReference type="NCBI Taxonomy" id="33203"/>
    <lineage>
        <taxon>Eukaryota</taxon>
        <taxon>Fungi</taxon>
        <taxon>Dikarya</taxon>
        <taxon>Ascomycota</taxon>
        <taxon>Pezizomycotina</taxon>
        <taxon>Sordariomycetes</taxon>
        <taxon>Hypocreomycetidae</taxon>
        <taxon>Hypocreales</taxon>
        <taxon>Ophiocordycipitaceae</taxon>
        <taxon>Purpureocillium</taxon>
    </lineage>
</organism>
<sequence length="125" mass="13119">MTVPGLRESKPLDKRALKRVSIDPWHEPNVSAARHRFSQPSFALRGAANTKRERRLNSLCTGVRGWDVRAAGCRAVGRVGSCRAGTSCLGAADGWMGGQADGRAIRLEGCGWAAGGCCLLVAGAG</sequence>
<name>A0A179H7D5_PURLI</name>
<evidence type="ECO:0000313" key="2">
    <source>
        <dbReference type="Proteomes" id="UP000078340"/>
    </source>
</evidence>
<protein>
    <submittedName>
        <fullName evidence="1">Uncharacterized protein</fullName>
    </submittedName>
</protein>
<evidence type="ECO:0000313" key="1">
    <source>
        <dbReference type="EMBL" id="OAQ85668.1"/>
    </source>
</evidence>
<proteinExistence type="predicted"/>
<accession>A0A179H7D5</accession>
<reference evidence="1 2" key="1">
    <citation type="submission" date="2016-02" db="EMBL/GenBank/DDBJ databases">
        <title>Biosynthesis of antibiotic leucinostatins and their inhibition on Phytophthora in bio-control Purpureocillium lilacinum.</title>
        <authorList>
            <person name="Wang G."/>
            <person name="Liu Z."/>
            <person name="Lin R."/>
            <person name="Li E."/>
            <person name="Mao Z."/>
            <person name="Ling J."/>
            <person name="Yin W."/>
            <person name="Xie B."/>
        </authorList>
    </citation>
    <scope>NUCLEOTIDE SEQUENCE [LARGE SCALE GENOMIC DNA]</scope>
    <source>
        <strain evidence="1">PLFJ-1</strain>
    </source>
</reference>